<comment type="caution">
    <text evidence="2">The sequence shown here is derived from an EMBL/GenBank/DDBJ whole genome shotgun (WGS) entry which is preliminary data.</text>
</comment>
<dbReference type="Proteomes" id="UP000629468">
    <property type="component" value="Unassembled WGS sequence"/>
</dbReference>
<dbReference type="GO" id="GO:0005634">
    <property type="term" value="C:nucleus"/>
    <property type="evidence" value="ECO:0007669"/>
    <property type="project" value="TreeGrafter"/>
</dbReference>
<evidence type="ECO:0000313" key="2">
    <source>
        <dbReference type="EMBL" id="KAF7760162.1"/>
    </source>
</evidence>
<dbReference type="InterPro" id="IPR046341">
    <property type="entry name" value="SET_dom_sf"/>
</dbReference>
<dbReference type="InterPro" id="IPR001214">
    <property type="entry name" value="SET_dom"/>
</dbReference>
<evidence type="ECO:0000313" key="3">
    <source>
        <dbReference type="Proteomes" id="UP000629468"/>
    </source>
</evidence>
<dbReference type="CDD" id="cd20071">
    <property type="entry name" value="SET_SMYD"/>
    <property type="match status" value="1"/>
</dbReference>
<proteinExistence type="predicted"/>
<reference evidence="2 3" key="1">
    <citation type="journal article" name="Sci. Rep.">
        <title>Telomere-to-telomere assembled and centromere annotated genomes of the two main subspecies of the button mushroom Agaricus bisporus reveal especially polymorphic chromosome ends.</title>
        <authorList>
            <person name="Sonnenberg A.S.M."/>
            <person name="Sedaghat-Telgerd N."/>
            <person name="Lavrijssen B."/>
            <person name="Ohm R.A."/>
            <person name="Hendrickx P.M."/>
            <person name="Scholtmeijer K."/>
            <person name="Baars J.J.P."/>
            <person name="van Peer A."/>
        </authorList>
    </citation>
    <scope>NUCLEOTIDE SEQUENCE [LARGE SCALE GENOMIC DNA]</scope>
    <source>
        <strain evidence="2 3">H119_p4</strain>
    </source>
</reference>
<dbReference type="PROSITE" id="PS50280">
    <property type="entry name" value="SET"/>
    <property type="match status" value="1"/>
</dbReference>
<sequence length="437" mass="49050">MSFGPASAFFAIAPTPHGGRGVFATQHIPKDTLILTCESPYASVIHRKFRKEVCAWCFAWSLEVARKSSWSISVSLEPQQVDEGRNAQKTNGPNAGVWFCGESCRNAWISAGEGVPEGDDVNHAGVRGILNATLERCLMTMEKDKAKSRTRSGVELGWAAFLLSLEDLDPTTKISLTFLDTTWEQAEKLSSISSSSTPISKNIIIPNNKKSDSKVVPIFPTMLTEFELDTARFVLAGLLKKCTDDFSQKESTGTRRINCTTYPSGDWADVLDLQDNALEHIQAKPYMLASQIRIWVFIRFVVYSILRESKRLSDRTRHLVYSLKKSVDTPLETRALLGREHGNVFGIWDMALEEMNSEMLGWGLYSFGSYFNHDCSPTLRKEHKGRAIEYYAIKDIDTGEELCISYVETDQVVEKRKEALKEWFFDCGCGTCVAELV</sequence>
<organism evidence="2 3">
    <name type="scientific">Agaricus bisporus var. burnettii</name>
    <dbReference type="NCBI Taxonomy" id="192524"/>
    <lineage>
        <taxon>Eukaryota</taxon>
        <taxon>Fungi</taxon>
        <taxon>Dikarya</taxon>
        <taxon>Basidiomycota</taxon>
        <taxon>Agaricomycotina</taxon>
        <taxon>Agaricomycetes</taxon>
        <taxon>Agaricomycetidae</taxon>
        <taxon>Agaricales</taxon>
        <taxon>Agaricineae</taxon>
        <taxon>Agaricaceae</taxon>
        <taxon>Agaricus</taxon>
    </lineage>
</organism>
<dbReference type="Pfam" id="PF00856">
    <property type="entry name" value="SET"/>
    <property type="match status" value="1"/>
</dbReference>
<name>A0A8H7C0I9_AGABI</name>
<dbReference type="SUPFAM" id="SSF82199">
    <property type="entry name" value="SET domain"/>
    <property type="match status" value="1"/>
</dbReference>
<dbReference type="InterPro" id="IPR050869">
    <property type="entry name" value="H3K4_H4K5_MeTrfase"/>
</dbReference>
<feature type="domain" description="SET" evidence="1">
    <location>
        <begin position="8"/>
        <end position="407"/>
    </location>
</feature>
<dbReference type="PANTHER" id="PTHR12197:SF294">
    <property type="entry name" value="POTENTIAL PROTEIN LYSINE METHYLTRANSFERASE SET6"/>
    <property type="match status" value="1"/>
</dbReference>
<dbReference type="PANTHER" id="PTHR12197">
    <property type="entry name" value="HISTONE-LYSINE N-METHYLTRANSFERASE SMYD"/>
    <property type="match status" value="1"/>
</dbReference>
<protein>
    <recommendedName>
        <fullName evidence="1">SET domain-containing protein</fullName>
    </recommendedName>
</protein>
<dbReference type="AlphaFoldDB" id="A0A8H7C0I9"/>
<dbReference type="SMART" id="SM00317">
    <property type="entry name" value="SET"/>
    <property type="match status" value="1"/>
</dbReference>
<evidence type="ECO:0000259" key="1">
    <source>
        <dbReference type="PROSITE" id="PS50280"/>
    </source>
</evidence>
<dbReference type="Gene3D" id="2.170.270.10">
    <property type="entry name" value="SET domain"/>
    <property type="match status" value="1"/>
</dbReference>
<accession>A0A8H7C0I9</accession>
<dbReference type="EMBL" id="JABXXO010000015">
    <property type="protein sequence ID" value="KAF7760162.1"/>
    <property type="molecule type" value="Genomic_DNA"/>
</dbReference>
<gene>
    <name evidence="2" type="ORF">Agabi119p4_10838</name>
</gene>